<accession>A0ABN2Q0C7</accession>
<reference evidence="2 3" key="1">
    <citation type="journal article" date="2019" name="Int. J. Syst. Evol. Microbiol.">
        <title>The Global Catalogue of Microorganisms (GCM) 10K type strain sequencing project: providing services to taxonomists for standard genome sequencing and annotation.</title>
        <authorList>
            <consortium name="The Broad Institute Genomics Platform"/>
            <consortium name="The Broad Institute Genome Sequencing Center for Infectious Disease"/>
            <person name="Wu L."/>
            <person name="Ma J."/>
        </authorList>
    </citation>
    <scope>NUCLEOTIDE SEQUENCE [LARGE SCALE GENOMIC DNA]</scope>
    <source>
        <strain evidence="2 3">JCM 14545</strain>
    </source>
</reference>
<evidence type="ECO:0000313" key="3">
    <source>
        <dbReference type="Proteomes" id="UP001501116"/>
    </source>
</evidence>
<name>A0ABN2Q0C7_9PSEU</name>
<sequence length="306" mass="34803">MRGYKWLDRRLAELDPHTQYHEIVRLFGEYRLNEFLLNIGYTLSFMDVSMPPHGAKGLVDGGRASLDHPQQRFEGSLYFFWSWYLYPADSDQVKRSMRRLNGIHAGAAKSAPGSFTENIDYVQGMSLLALVFHRLQRLVGLPGFPEHLRIALHNWTRDLSGLLTAENGVPVTDFPADFDAMAASADAYDQHPWRQTDNGHAVSEAFIQQFCDRWFPAPLKPVARTMMLTAIPENVRHVMRLDDPHPVGAALVRAGLRVMFTVQAWLPDPRTPIYRRKIGKRDSPALRRLKETDGRSAEPAKAAARR</sequence>
<organism evidence="2 3">
    <name type="scientific">Amycolatopsis minnesotensis</name>
    <dbReference type="NCBI Taxonomy" id="337894"/>
    <lineage>
        <taxon>Bacteria</taxon>
        <taxon>Bacillati</taxon>
        <taxon>Actinomycetota</taxon>
        <taxon>Actinomycetes</taxon>
        <taxon>Pseudonocardiales</taxon>
        <taxon>Pseudonocardiaceae</taxon>
        <taxon>Amycolatopsis</taxon>
    </lineage>
</organism>
<evidence type="ECO:0008006" key="4">
    <source>
        <dbReference type="Google" id="ProtNLM"/>
    </source>
</evidence>
<evidence type="ECO:0000313" key="2">
    <source>
        <dbReference type="EMBL" id="GAA1939266.1"/>
    </source>
</evidence>
<gene>
    <name evidence="2" type="ORF">GCM10009754_02960</name>
</gene>
<keyword evidence="3" id="KW-1185">Reference proteome</keyword>
<dbReference type="RefSeq" id="WP_344412468.1">
    <property type="nucleotide sequence ID" value="NZ_BAAANN010000001.1"/>
</dbReference>
<dbReference type="EMBL" id="BAAANN010000001">
    <property type="protein sequence ID" value="GAA1939266.1"/>
    <property type="molecule type" value="Genomic_DNA"/>
</dbReference>
<proteinExistence type="predicted"/>
<feature type="region of interest" description="Disordered" evidence="1">
    <location>
        <begin position="284"/>
        <end position="306"/>
    </location>
</feature>
<comment type="caution">
    <text evidence="2">The sequence shown here is derived from an EMBL/GenBank/DDBJ whole genome shotgun (WGS) entry which is preliminary data.</text>
</comment>
<dbReference type="Proteomes" id="UP001501116">
    <property type="component" value="Unassembled WGS sequence"/>
</dbReference>
<feature type="compositionally biased region" description="Basic and acidic residues" evidence="1">
    <location>
        <begin position="284"/>
        <end position="298"/>
    </location>
</feature>
<evidence type="ECO:0000256" key="1">
    <source>
        <dbReference type="SAM" id="MobiDB-lite"/>
    </source>
</evidence>
<protein>
    <recommendedName>
        <fullName evidence="4">ER-bound oxygenase mpaB/mpaB'/Rubber oxygenase catalytic domain-containing protein</fullName>
    </recommendedName>
</protein>